<dbReference type="Proteomes" id="UP001431209">
    <property type="component" value="Unassembled WGS sequence"/>
</dbReference>
<gene>
    <name evidence="1" type="ORF">AKO1_014726</name>
</gene>
<accession>A0AAW2Z3G8</accession>
<organism evidence="1 2">
    <name type="scientific">Acrasis kona</name>
    <dbReference type="NCBI Taxonomy" id="1008807"/>
    <lineage>
        <taxon>Eukaryota</taxon>
        <taxon>Discoba</taxon>
        <taxon>Heterolobosea</taxon>
        <taxon>Tetramitia</taxon>
        <taxon>Eutetramitia</taxon>
        <taxon>Acrasidae</taxon>
        <taxon>Acrasis</taxon>
    </lineage>
</organism>
<sequence length="220" mass="25331">MTKPHTEKTVVEDRIVTKAPIINKVVDQAVVDQVIDKKFIEIHKQDIITEIHEQPIIEIHEKPLVQTITEKPAFNKLTRAGVIEDIEAPEMTEAELLAKTEALIGNVETLNVKESHVNEVTEKELIKRIEIQPIVELHEQARITEVHEQKIVEVLETPVMRVIHEKPIVRRYVDAPEEPTVVKTSIQAFKTEEFKHEQGEGALTYAETLEKERHIQFTKQ</sequence>
<keyword evidence="1" id="KW-0689">Ribosomal protein</keyword>
<reference evidence="1 2" key="1">
    <citation type="submission" date="2024-03" db="EMBL/GenBank/DDBJ databases">
        <title>The Acrasis kona genome and developmental transcriptomes reveal deep origins of eukaryotic multicellular pathways.</title>
        <authorList>
            <person name="Sheikh S."/>
            <person name="Fu C.-J."/>
            <person name="Brown M.W."/>
            <person name="Baldauf S.L."/>
        </authorList>
    </citation>
    <scope>NUCLEOTIDE SEQUENCE [LARGE SCALE GENOMIC DNA]</scope>
    <source>
        <strain evidence="1 2">ATCC MYA-3509</strain>
    </source>
</reference>
<evidence type="ECO:0000313" key="2">
    <source>
        <dbReference type="Proteomes" id="UP001431209"/>
    </source>
</evidence>
<name>A0AAW2Z3G8_9EUKA</name>
<proteinExistence type="predicted"/>
<dbReference type="AlphaFoldDB" id="A0AAW2Z3G8"/>
<keyword evidence="1" id="KW-0687">Ribonucleoprotein</keyword>
<evidence type="ECO:0000313" key="1">
    <source>
        <dbReference type="EMBL" id="KAL0483464.1"/>
    </source>
</evidence>
<dbReference type="GO" id="GO:0005840">
    <property type="term" value="C:ribosome"/>
    <property type="evidence" value="ECO:0007669"/>
    <property type="project" value="UniProtKB-KW"/>
</dbReference>
<protein>
    <submittedName>
        <fullName evidence="1">Ribosomal protein S12 methylthiotransferase</fullName>
    </submittedName>
</protein>
<keyword evidence="2" id="KW-1185">Reference proteome</keyword>
<dbReference type="EMBL" id="JAOPGA020000962">
    <property type="protein sequence ID" value="KAL0483464.1"/>
    <property type="molecule type" value="Genomic_DNA"/>
</dbReference>
<comment type="caution">
    <text evidence="1">The sequence shown here is derived from an EMBL/GenBank/DDBJ whole genome shotgun (WGS) entry which is preliminary data.</text>
</comment>